<comment type="caution">
    <text evidence="9">The sequence shown here is derived from an EMBL/GenBank/DDBJ whole genome shotgun (WGS) entry which is preliminary data.</text>
</comment>
<dbReference type="GO" id="GO:0051213">
    <property type="term" value="F:dioxygenase activity"/>
    <property type="evidence" value="ECO:0007669"/>
    <property type="project" value="UniProtKB-KW"/>
</dbReference>
<evidence type="ECO:0000256" key="6">
    <source>
        <dbReference type="ARBA" id="ARBA00038001"/>
    </source>
</evidence>
<evidence type="ECO:0000256" key="3">
    <source>
        <dbReference type="ARBA" id="ARBA00023004"/>
    </source>
</evidence>
<dbReference type="PROSITE" id="PS51296">
    <property type="entry name" value="RIESKE"/>
    <property type="match status" value="1"/>
</dbReference>
<dbReference type="Pfam" id="PF00355">
    <property type="entry name" value="Rieske"/>
    <property type="match status" value="1"/>
</dbReference>
<evidence type="ECO:0000259" key="8">
    <source>
        <dbReference type="PROSITE" id="PS51296"/>
    </source>
</evidence>
<dbReference type="SUPFAM" id="SSF50022">
    <property type="entry name" value="ISP domain"/>
    <property type="match status" value="1"/>
</dbReference>
<feature type="region of interest" description="Disordered" evidence="7">
    <location>
        <begin position="246"/>
        <end position="270"/>
    </location>
</feature>
<sequence length="320" mass="35256">MQAPNTEFSRAGSLEELRAKGRIVMHGHHRPILVIYDRGRVVALDNRCPHMGFPLERGSVEDGILTCHWHHARFALESGCTFDLWADDVPVCPVEVRDGEVWVKTEFAHADPARHWEQRLADGLAHDLSLVIAKAVQGQLAAEVPRADIVRQVALFGARNRDGWGVGLTILTALANLLPVLPEEEAYLALFHGGRHVAADCDGAAPRRERAALGSRLDAAVLKRWLGRWVAVRHREAAERTMLTGNRGRALSSRTRRIASRGRDGAGVRRQRTLARLHQQGIRMPRPDRLGARGGGAADRGRPDGGSPRCRGINRLAAAR</sequence>
<feature type="domain" description="Rieske" evidence="8">
    <location>
        <begin position="8"/>
        <end position="103"/>
    </location>
</feature>
<evidence type="ECO:0000256" key="1">
    <source>
        <dbReference type="ARBA" id="ARBA00022714"/>
    </source>
</evidence>
<dbReference type="PANTHER" id="PTHR21496:SF0">
    <property type="entry name" value="RIESKE DOMAIN-CONTAINING PROTEIN"/>
    <property type="match status" value="1"/>
</dbReference>
<evidence type="ECO:0000313" key="10">
    <source>
        <dbReference type="Proteomes" id="UP001055153"/>
    </source>
</evidence>
<organism evidence="9 10">
    <name type="scientific">Methylobacterium isbiliense</name>
    <dbReference type="NCBI Taxonomy" id="315478"/>
    <lineage>
        <taxon>Bacteria</taxon>
        <taxon>Pseudomonadati</taxon>
        <taxon>Pseudomonadota</taxon>
        <taxon>Alphaproteobacteria</taxon>
        <taxon>Hyphomicrobiales</taxon>
        <taxon>Methylobacteriaceae</taxon>
        <taxon>Methylobacterium</taxon>
    </lineage>
</organism>
<reference evidence="9" key="2">
    <citation type="submission" date="2021-08" db="EMBL/GenBank/DDBJ databases">
        <authorList>
            <person name="Tani A."/>
            <person name="Ola A."/>
            <person name="Ogura Y."/>
            <person name="Katsura K."/>
            <person name="Hayashi T."/>
        </authorList>
    </citation>
    <scope>NUCLEOTIDE SEQUENCE</scope>
    <source>
        <strain evidence="9">DSM 17168</strain>
    </source>
</reference>
<dbReference type="EMBL" id="BPQQ01000157">
    <property type="protein sequence ID" value="GJE04686.1"/>
    <property type="molecule type" value="Genomic_DNA"/>
</dbReference>
<dbReference type="InterPro" id="IPR017941">
    <property type="entry name" value="Rieske_2Fe-2S"/>
</dbReference>
<accession>A0ABQ4SSN9</accession>
<dbReference type="Gene3D" id="2.102.10.10">
    <property type="entry name" value="Rieske [2Fe-2S] iron-sulphur domain"/>
    <property type="match status" value="1"/>
</dbReference>
<protein>
    <submittedName>
        <fullName evidence="9">3-phenylpropionate/cinnamic acid dioxygenase ferredoxin subunit</fullName>
    </submittedName>
</protein>
<gene>
    <name evidence="9" type="primary">hcaC_2</name>
    <name evidence="9" type="ORF">GMJLKIPL_6652</name>
</gene>
<evidence type="ECO:0000256" key="2">
    <source>
        <dbReference type="ARBA" id="ARBA00022723"/>
    </source>
</evidence>
<reference evidence="9" key="1">
    <citation type="journal article" date="2021" name="Front. Microbiol.">
        <title>Comprehensive Comparative Genomics and Phenotyping of Methylobacterium Species.</title>
        <authorList>
            <person name="Alessa O."/>
            <person name="Ogura Y."/>
            <person name="Fujitani Y."/>
            <person name="Takami H."/>
            <person name="Hayashi T."/>
            <person name="Sahin N."/>
            <person name="Tani A."/>
        </authorList>
    </citation>
    <scope>NUCLEOTIDE SEQUENCE</scope>
    <source>
        <strain evidence="9">DSM 17168</strain>
    </source>
</reference>
<keyword evidence="2" id="KW-0479">Metal-binding</keyword>
<feature type="region of interest" description="Disordered" evidence="7">
    <location>
        <begin position="285"/>
        <end position="320"/>
    </location>
</feature>
<dbReference type="PANTHER" id="PTHR21496">
    <property type="entry name" value="FERREDOXIN-RELATED"/>
    <property type="match status" value="1"/>
</dbReference>
<keyword evidence="10" id="KW-1185">Reference proteome</keyword>
<dbReference type="Proteomes" id="UP001055153">
    <property type="component" value="Unassembled WGS sequence"/>
</dbReference>
<proteinExistence type="inferred from homology"/>
<keyword evidence="9" id="KW-0560">Oxidoreductase</keyword>
<comment type="similarity">
    <text evidence="6">Belongs to the bacterial ring-hydroxylating dioxygenase ferredoxin component family.</text>
</comment>
<name>A0ABQ4SSN9_9HYPH</name>
<keyword evidence="4" id="KW-0411">Iron-sulfur</keyword>
<evidence type="ECO:0000256" key="5">
    <source>
        <dbReference type="ARBA" id="ARBA00034078"/>
    </source>
</evidence>
<comment type="cofactor">
    <cofactor evidence="5">
        <name>[2Fe-2S] cluster</name>
        <dbReference type="ChEBI" id="CHEBI:190135"/>
    </cofactor>
</comment>
<keyword evidence="1" id="KW-0001">2Fe-2S</keyword>
<evidence type="ECO:0000256" key="7">
    <source>
        <dbReference type="SAM" id="MobiDB-lite"/>
    </source>
</evidence>
<dbReference type="InterPro" id="IPR036922">
    <property type="entry name" value="Rieske_2Fe-2S_sf"/>
</dbReference>
<keyword evidence="9" id="KW-0223">Dioxygenase</keyword>
<evidence type="ECO:0000313" key="9">
    <source>
        <dbReference type="EMBL" id="GJE04686.1"/>
    </source>
</evidence>
<evidence type="ECO:0000256" key="4">
    <source>
        <dbReference type="ARBA" id="ARBA00023014"/>
    </source>
</evidence>
<keyword evidence="3" id="KW-0408">Iron</keyword>